<organism evidence="2 3">
    <name type="scientific">Karstenula rhodostoma CBS 690.94</name>
    <dbReference type="NCBI Taxonomy" id="1392251"/>
    <lineage>
        <taxon>Eukaryota</taxon>
        <taxon>Fungi</taxon>
        <taxon>Dikarya</taxon>
        <taxon>Ascomycota</taxon>
        <taxon>Pezizomycotina</taxon>
        <taxon>Dothideomycetes</taxon>
        <taxon>Pleosporomycetidae</taxon>
        <taxon>Pleosporales</taxon>
        <taxon>Massarineae</taxon>
        <taxon>Didymosphaeriaceae</taxon>
        <taxon>Karstenula</taxon>
    </lineage>
</organism>
<reference evidence="2" key="1">
    <citation type="journal article" date="2020" name="Stud. Mycol.">
        <title>101 Dothideomycetes genomes: a test case for predicting lifestyles and emergence of pathogens.</title>
        <authorList>
            <person name="Haridas S."/>
            <person name="Albert R."/>
            <person name="Binder M."/>
            <person name="Bloem J."/>
            <person name="Labutti K."/>
            <person name="Salamov A."/>
            <person name="Andreopoulos B."/>
            <person name="Baker S."/>
            <person name="Barry K."/>
            <person name="Bills G."/>
            <person name="Bluhm B."/>
            <person name="Cannon C."/>
            <person name="Castanera R."/>
            <person name="Culley D."/>
            <person name="Daum C."/>
            <person name="Ezra D."/>
            <person name="Gonzalez J."/>
            <person name="Henrissat B."/>
            <person name="Kuo A."/>
            <person name="Liang C."/>
            <person name="Lipzen A."/>
            <person name="Lutzoni F."/>
            <person name="Magnuson J."/>
            <person name="Mondo S."/>
            <person name="Nolan M."/>
            <person name="Ohm R."/>
            <person name="Pangilinan J."/>
            <person name="Park H.-J."/>
            <person name="Ramirez L."/>
            <person name="Alfaro M."/>
            <person name="Sun H."/>
            <person name="Tritt A."/>
            <person name="Yoshinaga Y."/>
            <person name="Zwiers L.-H."/>
            <person name="Turgeon B."/>
            <person name="Goodwin S."/>
            <person name="Spatafora J."/>
            <person name="Crous P."/>
            <person name="Grigoriev I."/>
        </authorList>
    </citation>
    <scope>NUCLEOTIDE SEQUENCE</scope>
    <source>
        <strain evidence="2">CBS 690.94</strain>
    </source>
</reference>
<feature type="region of interest" description="Disordered" evidence="1">
    <location>
        <begin position="172"/>
        <end position="200"/>
    </location>
</feature>
<sequence>MAWASICGEGAPPCHMVGIPSRHAPHGQPDAASCAVSSALIPPKLWHRPATTLAPCTEMWLLTTATAEEARAKSGLDWSEWAKFYSLSTAASVPVPVPAFAKEEARRLASEHPEWNWTNVPTFEKSRVRDSINGQLRREGISPLGEDIIRWRMSICIRDVKQWAVNKTCMPKRSPTAAGAAGSAYHQVPPSRPYDPVRDF</sequence>
<protein>
    <submittedName>
        <fullName evidence="2">Uncharacterized protein</fullName>
    </submittedName>
</protein>
<dbReference type="AlphaFoldDB" id="A0A9P4PIQ7"/>
<evidence type="ECO:0000313" key="3">
    <source>
        <dbReference type="Proteomes" id="UP000799764"/>
    </source>
</evidence>
<dbReference type="EMBL" id="MU001500">
    <property type="protein sequence ID" value="KAF2444687.1"/>
    <property type="molecule type" value="Genomic_DNA"/>
</dbReference>
<name>A0A9P4PIQ7_9PLEO</name>
<comment type="caution">
    <text evidence="2">The sequence shown here is derived from an EMBL/GenBank/DDBJ whole genome shotgun (WGS) entry which is preliminary data.</text>
</comment>
<proteinExistence type="predicted"/>
<gene>
    <name evidence="2" type="ORF">P171DRAFT_484782</name>
</gene>
<dbReference type="Proteomes" id="UP000799764">
    <property type="component" value="Unassembled WGS sequence"/>
</dbReference>
<keyword evidence="3" id="KW-1185">Reference proteome</keyword>
<evidence type="ECO:0000256" key="1">
    <source>
        <dbReference type="SAM" id="MobiDB-lite"/>
    </source>
</evidence>
<dbReference type="OrthoDB" id="3799196at2759"/>
<evidence type="ECO:0000313" key="2">
    <source>
        <dbReference type="EMBL" id="KAF2444687.1"/>
    </source>
</evidence>
<accession>A0A9P4PIQ7</accession>